<evidence type="ECO:0000256" key="2">
    <source>
        <dbReference type="ARBA" id="ARBA00022912"/>
    </source>
</evidence>
<dbReference type="PANTHER" id="PTHR10159">
    <property type="entry name" value="DUAL SPECIFICITY PROTEIN PHOSPHATASE"/>
    <property type="match status" value="1"/>
</dbReference>
<keyword evidence="1" id="KW-0378">Hydrolase</keyword>
<evidence type="ECO:0000313" key="5">
    <source>
        <dbReference type="EMBL" id="QHT77618.1"/>
    </source>
</evidence>
<name>A0A6C0HAK5_9ZZZZ</name>
<feature type="domain" description="Tyrosine specific protein phosphatases" evidence="4">
    <location>
        <begin position="67"/>
        <end position="121"/>
    </location>
</feature>
<proteinExistence type="predicted"/>
<organism evidence="5">
    <name type="scientific">viral metagenome</name>
    <dbReference type="NCBI Taxonomy" id="1070528"/>
    <lineage>
        <taxon>unclassified sequences</taxon>
        <taxon>metagenomes</taxon>
        <taxon>organismal metagenomes</taxon>
    </lineage>
</organism>
<keyword evidence="2" id="KW-0904">Protein phosphatase</keyword>
<dbReference type="EMBL" id="MN739920">
    <property type="protein sequence ID" value="QHT77618.1"/>
    <property type="molecule type" value="Genomic_DNA"/>
</dbReference>
<dbReference type="GO" id="GO:0005737">
    <property type="term" value="C:cytoplasm"/>
    <property type="evidence" value="ECO:0007669"/>
    <property type="project" value="TreeGrafter"/>
</dbReference>
<dbReference type="Pfam" id="PF00782">
    <property type="entry name" value="DSPc"/>
    <property type="match status" value="1"/>
</dbReference>
<accession>A0A6C0HAK5</accession>
<dbReference type="AlphaFoldDB" id="A0A6C0HAK5"/>
<evidence type="ECO:0000259" key="3">
    <source>
        <dbReference type="PROSITE" id="PS50054"/>
    </source>
</evidence>
<dbReference type="GO" id="GO:0017017">
    <property type="term" value="F:MAP kinase tyrosine/serine/threonine phosphatase activity"/>
    <property type="evidence" value="ECO:0007669"/>
    <property type="project" value="TreeGrafter"/>
</dbReference>
<evidence type="ECO:0000256" key="1">
    <source>
        <dbReference type="ARBA" id="ARBA00022801"/>
    </source>
</evidence>
<dbReference type="InterPro" id="IPR000387">
    <property type="entry name" value="Tyr_Pase_dom"/>
</dbReference>
<dbReference type="SUPFAM" id="SSF52799">
    <property type="entry name" value="(Phosphotyrosine protein) phosphatases II"/>
    <property type="match status" value="1"/>
</dbReference>
<dbReference type="Gene3D" id="3.90.190.10">
    <property type="entry name" value="Protein tyrosine phosphatase superfamily"/>
    <property type="match status" value="1"/>
</dbReference>
<evidence type="ECO:0008006" key="6">
    <source>
        <dbReference type="Google" id="ProtNLM"/>
    </source>
</evidence>
<dbReference type="InterPro" id="IPR029021">
    <property type="entry name" value="Prot-tyrosine_phosphatase-like"/>
</dbReference>
<feature type="domain" description="Tyrosine-protein phosphatase" evidence="3">
    <location>
        <begin position="5"/>
        <end position="142"/>
    </location>
</feature>
<dbReference type="GO" id="GO:0033550">
    <property type="term" value="F:MAP kinase tyrosine phosphatase activity"/>
    <property type="evidence" value="ECO:0007669"/>
    <property type="project" value="TreeGrafter"/>
</dbReference>
<dbReference type="PROSITE" id="PS50054">
    <property type="entry name" value="TYR_PHOSPHATASE_DUAL"/>
    <property type="match status" value="1"/>
</dbReference>
<dbReference type="PROSITE" id="PS50056">
    <property type="entry name" value="TYR_PHOSPHATASE_2"/>
    <property type="match status" value="1"/>
</dbReference>
<dbReference type="InterPro" id="IPR000340">
    <property type="entry name" value="Dual-sp_phosphatase_cat-dom"/>
</dbReference>
<dbReference type="InterPro" id="IPR020422">
    <property type="entry name" value="TYR_PHOSPHATASE_DUAL_dom"/>
</dbReference>
<sequence>MCETSYNEIIEHLFIGSAASLSHSDNFDLIVNCTPDIFIQHPNKTIRIPIRDDPDESNKLLQLLDHTDVLEKINTTINNNKRVLVHCQAGQQRSCAVVACYLIKYNNMNPYTAVNHIKMKRRIAFFGEINFISTIVDFCCRL</sequence>
<evidence type="ECO:0000259" key="4">
    <source>
        <dbReference type="PROSITE" id="PS50056"/>
    </source>
</evidence>
<dbReference type="CDD" id="cd14498">
    <property type="entry name" value="DSP"/>
    <property type="match status" value="1"/>
</dbReference>
<protein>
    <recommendedName>
        <fullName evidence="6">Protein-tyrosine-phosphatase</fullName>
    </recommendedName>
</protein>
<dbReference type="GO" id="GO:0008330">
    <property type="term" value="F:protein tyrosine/threonine phosphatase activity"/>
    <property type="evidence" value="ECO:0007669"/>
    <property type="project" value="TreeGrafter"/>
</dbReference>
<dbReference type="PANTHER" id="PTHR10159:SF519">
    <property type="entry name" value="DUAL SPECIFICITY PROTEIN PHOSPHATASE MPK3"/>
    <property type="match status" value="1"/>
</dbReference>
<dbReference type="SMART" id="SM00195">
    <property type="entry name" value="DSPc"/>
    <property type="match status" value="1"/>
</dbReference>
<reference evidence="5" key="1">
    <citation type="journal article" date="2020" name="Nature">
        <title>Giant virus diversity and host interactions through global metagenomics.</title>
        <authorList>
            <person name="Schulz F."/>
            <person name="Roux S."/>
            <person name="Paez-Espino D."/>
            <person name="Jungbluth S."/>
            <person name="Walsh D.A."/>
            <person name="Denef V.J."/>
            <person name="McMahon K.D."/>
            <person name="Konstantinidis K.T."/>
            <person name="Eloe-Fadrosh E.A."/>
            <person name="Kyrpides N.C."/>
            <person name="Woyke T."/>
        </authorList>
    </citation>
    <scope>NUCLEOTIDE SEQUENCE</scope>
    <source>
        <strain evidence="5">GVMAG-M-3300023179-90</strain>
    </source>
</reference>
<dbReference type="GO" id="GO:0043409">
    <property type="term" value="P:negative regulation of MAPK cascade"/>
    <property type="evidence" value="ECO:0007669"/>
    <property type="project" value="TreeGrafter"/>
</dbReference>